<dbReference type="GO" id="GO:0004803">
    <property type="term" value="F:transposase activity"/>
    <property type="evidence" value="ECO:0007669"/>
    <property type="project" value="UniProtKB-UniRule"/>
</dbReference>
<evidence type="ECO:0000256" key="2">
    <source>
        <dbReference type="ARBA" id="ARBA00010961"/>
    </source>
</evidence>
<dbReference type="AlphaFoldDB" id="A0A3P3XPL5"/>
<dbReference type="EMBL" id="FWDO01000004">
    <property type="protein sequence ID" value="SLM18236.1"/>
    <property type="molecule type" value="Genomic_DNA"/>
</dbReference>
<comment type="function">
    <text evidence="1 6">Required for the transposition of the insertion element.</text>
</comment>
<proteinExistence type="inferred from homology"/>
<sequence>MDKLPTALQEKAKGMLHDQYLAPTREEALKAFALFVESFGAKYPKAVECLVKDKDDLFAFYDFPAMHRIHLRTTNPIESTFATVRVRHRKTKGNGTRKATLAMVYKLCREAEQRWRKLDGSKLIPLVEAGIKFVNGEWVDEAVA</sequence>
<reference evidence="7" key="1">
    <citation type="submission" date="2017-02" db="EMBL/GenBank/DDBJ databases">
        <authorList>
            <person name="Regsiter A."/>
            <person name="William W."/>
        </authorList>
    </citation>
    <scope>NUCLEOTIDE SEQUENCE</scope>
    <source>
        <strain evidence="7">BdmA 4</strain>
    </source>
</reference>
<dbReference type="PANTHER" id="PTHR33217">
    <property type="entry name" value="TRANSPOSASE FOR INSERTION SEQUENCE ELEMENT IS1081"/>
    <property type="match status" value="1"/>
</dbReference>
<accession>A0A3P3XPL5</accession>
<evidence type="ECO:0000256" key="4">
    <source>
        <dbReference type="ARBA" id="ARBA00023125"/>
    </source>
</evidence>
<dbReference type="GO" id="GO:0006313">
    <property type="term" value="P:DNA transposition"/>
    <property type="evidence" value="ECO:0007669"/>
    <property type="project" value="UniProtKB-UniRule"/>
</dbReference>
<keyword evidence="5 6" id="KW-0233">DNA recombination</keyword>
<keyword evidence="4 6" id="KW-0238">DNA-binding</keyword>
<keyword evidence="6" id="KW-0814">Transposable element</keyword>
<protein>
    <recommendedName>
        <fullName evidence="6">Mutator family transposase</fullName>
    </recommendedName>
</protein>
<dbReference type="Pfam" id="PF00872">
    <property type="entry name" value="Transposase_mut"/>
    <property type="match status" value="1"/>
</dbReference>
<name>A0A3P3XPL5_9SPIR</name>
<keyword evidence="3 6" id="KW-0815">Transposition</keyword>
<evidence type="ECO:0000256" key="1">
    <source>
        <dbReference type="ARBA" id="ARBA00002190"/>
    </source>
</evidence>
<evidence type="ECO:0000313" key="7">
    <source>
        <dbReference type="EMBL" id="SLM18236.1"/>
    </source>
</evidence>
<dbReference type="PANTHER" id="PTHR33217:SF9">
    <property type="entry name" value="MUTATOR FAMILY TRANSPOSASE"/>
    <property type="match status" value="1"/>
</dbReference>
<evidence type="ECO:0000256" key="6">
    <source>
        <dbReference type="RuleBase" id="RU365089"/>
    </source>
</evidence>
<evidence type="ECO:0000256" key="5">
    <source>
        <dbReference type="ARBA" id="ARBA00023172"/>
    </source>
</evidence>
<comment type="similarity">
    <text evidence="2 6">Belongs to the transposase mutator family.</text>
</comment>
<organism evidence="7">
    <name type="scientific">uncultured spirochete</name>
    <dbReference type="NCBI Taxonomy" id="156406"/>
    <lineage>
        <taxon>Bacteria</taxon>
        <taxon>Pseudomonadati</taxon>
        <taxon>Spirochaetota</taxon>
        <taxon>Spirochaetia</taxon>
        <taxon>Spirochaetales</taxon>
        <taxon>environmental samples</taxon>
    </lineage>
</organism>
<dbReference type="InterPro" id="IPR001207">
    <property type="entry name" value="Transposase_mutator"/>
</dbReference>
<gene>
    <name evidence="7" type="ORF">SPIRO4BDMA_40808</name>
</gene>
<evidence type="ECO:0000256" key="3">
    <source>
        <dbReference type="ARBA" id="ARBA00022578"/>
    </source>
</evidence>
<dbReference type="GO" id="GO:0003677">
    <property type="term" value="F:DNA binding"/>
    <property type="evidence" value="ECO:0007669"/>
    <property type="project" value="UniProtKB-UniRule"/>
</dbReference>